<dbReference type="EMBL" id="CM047740">
    <property type="protein sequence ID" value="KAJ0040464.1"/>
    <property type="molecule type" value="Genomic_DNA"/>
</dbReference>
<dbReference type="Proteomes" id="UP001163603">
    <property type="component" value="Chromosome 5"/>
</dbReference>
<evidence type="ECO:0000313" key="2">
    <source>
        <dbReference type="Proteomes" id="UP001163603"/>
    </source>
</evidence>
<accession>A0ACC0YSA8</accession>
<keyword evidence="2" id="KW-1185">Reference proteome</keyword>
<sequence>MWMISSLLAYLPQISSLGILMSYTLLSVVIWWIFSKGSLTRGITFHRNSGLHLVAYFDTDWASDVSTCRLVTSGYMFLAVDIRWFCYLLRELGVPLFSSPLLLCNNQSTLQMATNYVFYARTHHIDIDLHFIGNWLPAALFLLVMFLPLLSLLISLLRVSLGRVFSLSIFNYNSVTCRFNCGGVLDNYICV</sequence>
<comment type="caution">
    <text evidence="1">The sequence shown here is derived from an EMBL/GenBank/DDBJ whole genome shotgun (WGS) entry which is preliminary data.</text>
</comment>
<name>A0ACC0YSA8_9ROSI</name>
<organism evidence="1 2">
    <name type="scientific">Pistacia integerrima</name>
    <dbReference type="NCBI Taxonomy" id="434235"/>
    <lineage>
        <taxon>Eukaryota</taxon>
        <taxon>Viridiplantae</taxon>
        <taxon>Streptophyta</taxon>
        <taxon>Embryophyta</taxon>
        <taxon>Tracheophyta</taxon>
        <taxon>Spermatophyta</taxon>
        <taxon>Magnoliopsida</taxon>
        <taxon>eudicotyledons</taxon>
        <taxon>Gunneridae</taxon>
        <taxon>Pentapetalae</taxon>
        <taxon>rosids</taxon>
        <taxon>malvids</taxon>
        <taxon>Sapindales</taxon>
        <taxon>Anacardiaceae</taxon>
        <taxon>Pistacia</taxon>
    </lineage>
</organism>
<proteinExistence type="predicted"/>
<gene>
    <name evidence="1" type="ORF">Pint_27311</name>
</gene>
<protein>
    <submittedName>
        <fullName evidence="1">Uncharacterized protein</fullName>
    </submittedName>
</protein>
<reference evidence="2" key="1">
    <citation type="journal article" date="2023" name="G3 (Bethesda)">
        <title>Genome assembly and association tests identify interacting loci associated with vigor, precocity, and sex in interspecific pistachio rootstocks.</title>
        <authorList>
            <person name="Palmer W."/>
            <person name="Jacygrad E."/>
            <person name="Sagayaradj S."/>
            <person name="Cavanaugh K."/>
            <person name="Han R."/>
            <person name="Bertier L."/>
            <person name="Beede B."/>
            <person name="Kafkas S."/>
            <person name="Golino D."/>
            <person name="Preece J."/>
            <person name="Michelmore R."/>
        </authorList>
    </citation>
    <scope>NUCLEOTIDE SEQUENCE [LARGE SCALE GENOMIC DNA]</scope>
</reference>
<evidence type="ECO:0000313" key="1">
    <source>
        <dbReference type="EMBL" id="KAJ0040464.1"/>
    </source>
</evidence>